<sequence length="104" mass="11429">MSSTNIDWDALQLFCSVRGQAHKVSARINNIAPGYILTPLTQRVHQIERPDQPSKATGKILAIVPSGVMDMEEDIQTGYGGAKWAQVLEEEGFTKLTTLFPTKA</sequence>
<organism evidence="1 2">
    <name type="scientific">Zymoseptoria brevis</name>
    <dbReference type="NCBI Taxonomy" id="1047168"/>
    <lineage>
        <taxon>Eukaryota</taxon>
        <taxon>Fungi</taxon>
        <taxon>Dikarya</taxon>
        <taxon>Ascomycota</taxon>
        <taxon>Pezizomycotina</taxon>
        <taxon>Dothideomycetes</taxon>
        <taxon>Dothideomycetidae</taxon>
        <taxon>Mycosphaerellales</taxon>
        <taxon>Mycosphaerellaceae</taxon>
        <taxon>Zymoseptoria</taxon>
    </lineage>
</organism>
<reference evidence="1 2" key="1">
    <citation type="submission" date="2015-03" db="EMBL/GenBank/DDBJ databases">
        <title>RNA-seq based gene annotation and comparative genomics of four Zymoseptoria species reveal species-specific pathogenicity related genes and transposable element activity.</title>
        <authorList>
            <person name="Grandaubert J."/>
            <person name="Bhattacharyya A."/>
            <person name="Stukenbrock E.H."/>
        </authorList>
    </citation>
    <scope>NUCLEOTIDE SEQUENCE [LARGE SCALE GENOMIC DNA]</scope>
    <source>
        <strain evidence="1 2">Zb18110</strain>
    </source>
</reference>
<evidence type="ECO:0000313" key="2">
    <source>
        <dbReference type="Proteomes" id="UP000033647"/>
    </source>
</evidence>
<proteinExistence type="predicted"/>
<name>A0A0F4GAU3_9PEZI</name>
<keyword evidence="2" id="KW-1185">Reference proteome</keyword>
<accession>A0A0F4GAU3</accession>
<dbReference type="AlphaFoldDB" id="A0A0F4GAU3"/>
<dbReference type="OrthoDB" id="5371740at2759"/>
<dbReference type="Proteomes" id="UP000033647">
    <property type="component" value="Unassembled WGS sequence"/>
</dbReference>
<dbReference type="EMBL" id="LAFY01004291">
    <property type="protein sequence ID" value="KJX93340.1"/>
    <property type="molecule type" value="Genomic_DNA"/>
</dbReference>
<comment type="caution">
    <text evidence="1">The sequence shown here is derived from an EMBL/GenBank/DDBJ whole genome shotgun (WGS) entry which is preliminary data.</text>
</comment>
<dbReference type="STRING" id="1047168.A0A0F4GAU3"/>
<protein>
    <submittedName>
        <fullName evidence="1">Uncharacterized protein</fullName>
    </submittedName>
</protein>
<evidence type="ECO:0000313" key="1">
    <source>
        <dbReference type="EMBL" id="KJX93340.1"/>
    </source>
</evidence>
<gene>
    <name evidence="1" type="ORF">TI39_contig4332g00002</name>
</gene>